<evidence type="ECO:0000256" key="6">
    <source>
        <dbReference type="SAM" id="Phobius"/>
    </source>
</evidence>
<dbReference type="InterPro" id="IPR046338">
    <property type="entry name" value="GAIN_dom_sf"/>
</dbReference>
<dbReference type="Proteomes" id="UP000011083">
    <property type="component" value="Unassembled WGS sequence"/>
</dbReference>
<reference evidence="9 10" key="1">
    <citation type="journal article" date="2013" name="Genome Biol.">
        <title>Genome of Acanthamoeba castellanii highlights extensive lateral gene transfer and early evolution of tyrosine kinase signaling.</title>
        <authorList>
            <person name="Clarke M."/>
            <person name="Lohan A.J."/>
            <person name="Liu B."/>
            <person name="Lagkouvardos I."/>
            <person name="Roy S."/>
            <person name="Zafar N."/>
            <person name="Bertelli C."/>
            <person name="Schilde C."/>
            <person name="Kianianmomeni A."/>
            <person name="Burglin T.R."/>
            <person name="Frech C."/>
            <person name="Turcotte B."/>
            <person name="Kopec K.O."/>
            <person name="Synnott J.M."/>
            <person name="Choo C."/>
            <person name="Paponov I."/>
            <person name="Finkler A."/>
            <person name="Soon Heng Tan C."/>
            <person name="Hutchins A.P."/>
            <person name="Weinmeier T."/>
            <person name="Rattei T."/>
            <person name="Chu J.S."/>
            <person name="Gimenez G."/>
            <person name="Irimia M."/>
            <person name="Rigden D.J."/>
            <person name="Fitzpatrick D.A."/>
            <person name="Lorenzo-Morales J."/>
            <person name="Bateman A."/>
            <person name="Chiu C.H."/>
            <person name="Tang P."/>
            <person name="Hegemann P."/>
            <person name="Fromm H."/>
            <person name="Raoult D."/>
            <person name="Greub G."/>
            <person name="Miranda-Saavedra D."/>
            <person name="Chen N."/>
            <person name="Nash P."/>
            <person name="Ginger M.L."/>
            <person name="Horn M."/>
            <person name="Schaap P."/>
            <person name="Caler L."/>
            <person name="Loftus B."/>
        </authorList>
    </citation>
    <scope>NUCLEOTIDE SEQUENCE [LARGE SCALE GENOMIC DNA]</scope>
    <source>
        <strain evidence="9 10">Neff</strain>
    </source>
</reference>
<feature type="signal peptide" evidence="7">
    <location>
        <begin position="1"/>
        <end position="30"/>
    </location>
</feature>
<keyword evidence="5 6" id="KW-0472">Membrane</keyword>
<dbReference type="RefSeq" id="XP_004344938.1">
    <property type="nucleotide sequence ID" value="XM_004344888.1"/>
</dbReference>
<keyword evidence="3" id="KW-0677">Repeat</keyword>
<dbReference type="SUPFAM" id="SSF52058">
    <property type="entry name" value="L domain-like"/>
    <property type="match status" value="1"/>
</dbReference>
<dbReference type="InterPro" id="IPR032675">
    <property type="entry name" value="LRR_dom_sf"/>
</dbReference>
<evidence type="ECO:0000256" key="3">
    <source>
        <dbReference type="ARBA" id="ARBA00022737"/>
    </source>
</evidence>
<proteinExistence type="predicted"/>
<dbReference type="OrthoDB" id="6351878at2759"/>
<dbReference type="EMBL" id="KB007908">
    <property type="protein sequence ID" value="ELR21195.1"/>
    <property type="molecule type" value="Genomic_DNA"/>
</dbReference>
<feature type="domain" description="PKD/REJ-like" evidence="8">
    <location>
        <begin position="631"/>
        <end position="1028"/>
    </location>
</feature>
<evidence type="ECO:0000313" key="10">
    <source>
        <dbReference type="Proteomes" id="UP000011083"/>
    </source>
</evidence>
<dbReference type="Pfam" id="PF02010">
    <property type="entry name" value="REJ"/>
    <property type="match status" value="1"/>
</dbReference>
<dbReference type="PANTHER" id="PTHR46730:SF1">
    <property type="entry name" value="PLAT DOMAIN-CONTAINING PROTEIN"/>
    <property type="match status" value="1"/>
</dbReference>
<dbReference type="KEGG" id="acan:ACA1_285540"/>
<evidence type="ECO:0000259" key="8">
    <source>
        <dbReference type="Pfam" id="PF02010"/>
    </source>
</evidence>
<dbReference type="Pfam" id="PF01825">
    <property type="entry name" value="GPS"/>
    <property type="match status" value="1"/>
</dbReference>
<name>L8H7T4_ACACF</name>
<comment type="subcellular location">
    <subcellularLocation>
        <location evidence="1">Membrane</location>
    </subcellularLocation>
</comment>
<evidence type="ECO:0000256" key="7">
    <source>
        <dbReference type="SAM" id="SignalP"/>
    </source>
</evidence>
<dbReference type="Gene3D" id="2.60.220.50">
    <property type="match status" value="1"/>
</dbReference>
<dbReference type="GeneID" id="14922075"/>
<dbReference type="InterPro" id="IPR013783">
    <property type="entry name" value="Ig-like_fold"/>
</dbReference>
<keyword evidence="10" id="KW-1185">Reference proteome</keyword>
<feature type="transmembrane region" description="Helical" evidence="6">
    <location>
        <begin position="1384"/>
        <end position="1413"/>
    </location>
</feature>
<feature type="chain" id="PRO_5003990812" evidence="7">
    <location>
        <begin position="31"/>
        <end position="1446"/>
    </location>
</feature>
<dbReference type="InterPro" id="IPR002859">
    <property type="entry name" value="PKD/REJ-like"/>
</dbReference>
<dbReference type="STRING" id="1257118.L8H7T4"/>
<dbReference type="GO" id="GO:0005886">
    <property type="term" value="C:plasma membrane"/>
    <property type="evidence" value="ECO:0007669"/>
    <property type="project" value="TreeGrafter"/>
</dbReference>
<keyword evidence="7" id="KW-0732">Signal</keyword>
<gene>
    <name evidence="9" type="ORF">ACA1_285540</name>
</gene>
<dbReference type="VEuPathDB" id="AmoebaDB:ACA1_285540"/>
<keyword evidence="2 6" id="KW-0812">Transmembrane</keyword>
<dbReference type="GO" id="GO:0006816">
    <property type="term" value="P:calcium ion transport"/>
    <property type="evidence" value="ECO:0007669"/>
    <property type="project" value="TreeGrafter"/>
</dbReference>
<evidence type="ECO:0000256" key="2">
    <source>
        <dbReference type="ARBA" id="ARBA00022692"/>
    </source>
</evidence>
<dbReference type="InterPro" id="IPR000203">
    <property type="entry name" value="GPS"/>
</dbReference>
<evidence type="ECO:0000313" key="9">
    <source>
        <dbReference type="EMBL" id="ELR21195.1"/>
    </source>
</evidence>
<protein>
    <submittedName>
        <fullName evidence="9">REJ domain containing protein</fullName>
    </submittedName>
</protein>
<dbReference type="Gene3D" id="3.80.10.10">
    <property type="entry name" value="Ribonuclease Inhibitor"/>
    <property type="match status" value="1"/>
</dbReference>
<organism evidence="9 10">
    <name type="scientific">Acanthamoeba castellanii (strain ATCC 30010 / Neff)</name>
    <dbReference type="NCBI Taxonomy" id="1257118"/>
    <lineage>
        <taxon>Eukaryota</taxon>
        <taxon>Amoebozoa</taxon>
        <taxon>Discosea</taxon>
        <taxon>Longamoebia</taxon>
        <taxon>Centramoebida</taxon>
        <taxon>Acanthamoebidae</taxon>
        <taxon>Acanthamoeba</taxon>
    </lineage>
</organism>
<evidence type="ECO:0000256" key="5">
    <source>
        <dbReference type="ARBA" id="ARBA00023136"/>
    </source>
</evidence>
<sequence>MTQSSTIKVGSGMVVVLLMLVSFGINSAQGGCVCVGDFTSGNCQGDLVVDGAEDISSCSLQATVVSITGSLLIQAPDSNLTSVNNAFNSLLRVAGTLSIASQGQLQSVDNSFMAVRSVGDMIVSWNQQLVTFNAFAGLQSINDLRVDFHPSVGQWVGFSQLTTARSIDFNNNGFTSITNFPALQRVNGTFSINYNGNVTEMANMLPSLTTVGTLRFSGNPRLRSLTGIGALRTASGVILSSSRNLTTIPPFAGLTDLTYDLSLSRLGITSLTGFPLLKAVPNFMQIAYNQNLFQLGGFNSLASISTFHLVGNAVLRQFADFGALTSVTRFSAADNSVLRDYHGLCQTFKSPVIVSLQLPETIRPTGCNATIKAWPLKTACAGLCSCLRCFPPSLVSAQFRSTGRAVDVTFSAPTNQAGLFSTSCSAIWSNASDLFGANAVCSWQTDTKMTIFFPEVPPLQPGQSISLNSAAGAVRAQGALATDPFAVGAVQVAAPVNPVGPAAQLVVPGVSSCSQSITFDASGSRAIGNPTYAWSSPDGALAGLLSGITTSRATISLASLPKGVEYSVSVTIADPFSGQQDSRTQNFTIPERPVPFVSIGTAQRPIVASQPNTIAATASHPCAQAGDSLLAFSWSLSPDAGLAVNTLQSLNQRDLVLPANFLPVGQTFLATLTVSLSSDSSLNSSASVQLVVQSQSIVADLGGSLRMIPYTSHTTLVAKVLSGGGGPAAYAYNWSCAMADATAGECPIAAYLAAQSGGAVTIESPLLEAGVPVFVTVTISQPDAQQSGSATTAIVRASTEIPVVTLAAPARVNVNQPNAVTSQVNSTSSALTYKWALLQGPPGFALNASTLASAATLDTANLVVRRGALAVGLQYTVQLTVTDENGFIGVAQATMTTNIPPVEGSFTSAPASGLAATTPFALQFAGWLDLDSPTLIYPLAYKVWYQQADAAVILYAGASPHVVTTLPMGDAANGYALTLYASVTDSDGAETRTSIDVVVMAPPVSFNLTTEAIGQAVSESQTSADAQAFLGSVASLLGDSRSKRSADELRLLGDALVAQAIGTGQRQDLTPGGLSRTTSLYSLLTQLNLSEEASLQALNATQEMTRRTQELGASDEDLMASVVGVLSNLLVKAESLRRDNNSTLPVNYGLVAPEVLGPAATVELSKAVCGQDLDPYSASSMSLSLFTGCCERSVLAGAVEADGARAVFKVPSSLNAQAGLCADFFMTAYARSPFPRADVPTALNEKKKQLGSQVYGLVALNANGTAVPVANLSQEIVISLPVLDTAQYSGDSSDYECTFQNGFAFPPSLVDVRVPDIHWHIPDTDACAFLDTEVEGAEWSGRGCRFLDADTTDATGRIVVRCACNHLTDFGLLMRAKPGSSDDVALPVAVAVSVAVAVCVVLVVAVIVVVLAVRRRRRMNRELSSLASAVNVDGYDLYDSDPDERL</sequence>
<dbReference type="Gene3D" id="2.60.40.10">
    <property type="entry name" value="Immunoglobulins"/>
    <property type="match status" value="1"/>
</dbReference>
<accession>L8H7T4</accession>
<keyword evidence="4 6" id="KW-1133">Transmembrane helix</keyword>
<dbReference type="PANTHER" id="PTHR46730">
    <property type="entry name" value="POLYCYSTIN-1"/>
    <property type="match status" value="1"/>
</dbReference>
<evidence type="ECO:0000256" key="1">
    <source>
        <dbReference type="ARBA" id="ARBA00004370"/>
    </source>
</evidence>
<evidence type="ECO:0000256" key="4">
    <source>
        <dbReference type="ARBA" id="ARBA00022989"/>
    </source>
</evidence>
<dbReference type="GO" id="GO:0005261">
    <property type="term" value="F:monoatomic cation channel activity"/>
    <property type="evidence" value="ECO:0007669"/>
    <property type="project" value="TreeGrafter"/>
</dbReference>